<dbReference type="EMBL" id="AYSJ01000014">
    <property type="protein sequence ID" value="ETS30478.1"/>
    <property type="molecule type" value="Genomic_DNA"/>
</dbReference>
<dbReference type="RefSeq" id="WP_198539217.1">
    <property type="nucleotide sequence ID" value="NZ_AYSJ01000014.1"/>
</dbReference>
<gene>
    <name evidence="1" type="ORF">PTE_03826</name>
</gene>
<reference evidence="1 2" key="1">
    <citation type="submission" date="2013-11" db="EMBL/GenBank/DDBJ databases">
        <title>Elucidation of the Photorhabdus temperata genome and generation of transposon mutant library to identify motility mutants.</title>
        <authorList>
            <person name="Hurst S.G.IV."/>
            <person name="Micheals B."/>
            <person name="Abebe-Akele F."/>
            <person name="Rowedder H."/>
            <person name="Bullock H."/>
            <person name="Jackobeck R."/>
            <person name="Janicki E."/>
            <person name="Tisa L.S."/>
        </authorList>
    </citation>
    <scope>NUCLEOTIDE SEQUENCE [LARGE SCALE GENOMIC DNA]</scope>
    <source>
        <strain evidence="1 2">NC19</strain>
    </source>
</reference>
<accession>W3V3V1</accession>
<dbReference type="AlphaFoldDB" id="W3V3V1"/>
<sequence>MTDQNNVSEIVSSGVSISDVTVSSIEIAPDIARNNVHVVITESKDGKDGTPQNFLLDNSAGGYQGNGSLITLILAHLGAKKVNIRTTGYVYNGYGYINGVLLKTEKPKS</sequence>
<dbReference type="PATRIC" id="fig|1004151.3.peg.3719"/>
<protein>
    <submittedName>
        <fullName evidence="1">Uncharacterized protein</fullName>
    </submittedName>
</protein>
<organism evidence="1 2">
    <name type="scientific">Photorhabdus khanii NC19</name>
    <dbReference type="NCBI Taxonomy" id="1004151"/>
    <lineage>
        <taxon>Bacteria</taxon>
        <taxon>Pseudomonadati</taxon>
        <taxon>Pseudomonadota</taxon>
        <taxon>Gammaproteobacteria</taxon>
        <taxon>Enterobacterales</taxon>
        <taxon>Morganellaceae</taxon>
        <taxon>Photorhabdus</taxon>
    </lineage>
</organism>
<keyword evidence="2" id="KW-1185">Reference proteome</keyword>
<proteinExistence type="predicted"/>
<evidence type="ECO:0000313" key="2">
    <source>
        <dbReference type="Proteomes" id="UP000018957"/>
    </source>
</evidence>
<evidence type="ECO:0000313" key="1">
    <source>
        <dbReference type="EMBL" id="ETS30478.1"/>
    </source>
</evidence>
<dbReference type="Proteomes" id="UP000018957">
    <property type="component" value="Unassembled WGS sequence"/>
</dbReference>
<comment type="caution">
    <text evidence="1">The sequence shown here is derived from an EMBL/GenBank/DDBJ whole genome shotgun (WGS) entry which is preliminary data.</text>
</comment>
<name>W3V3V1_9GAMM</name>